<dbReference type="EMBL" id="JACTNZ010000011">
    <property type="protein sequence ID" value="KAG5524840.1"/>
    <property type="molecule type" value="Genomic_DNA"/>
</dbReference>
<name>A0AAV6IAN5_9ERIC</name>
<evidence type="ECO:0008006" key="4">
    <source>
        <dbReference type="Google" id="ProtNLM"/>
    </source>
</evidence>
<organism evidence="2 3">
    <name type="scientific">Rhododendron griersonianum</name>
    <dbReference type="NCBI Taxonomy" id="479676"/>
    <lineage>
        <taxon>Eukaryota</taxon>
        <taxon>Viridiplantae</taxon>
        <taxon>Streptophyta</taxon>
        <taxon>Embryophyta</taxon>
        <taxon>Tracheophyta</taxon>
        <taxon>Spermatophyta</taxon>
        <taxon>Magnoliopsida</taxon>
        <taxon>eudicotyledons</taxon>
        <taxon>Gunneridae</taxon>
        <taxon>Pentapetalae</taxon>
        <taxon>asterids</taxon>
        <taxon>Ericales</taxon>
        <taxon>Ericaceae</taxon>
        <taxon>Ericoideae</taxon>
        <taxon>Rhodoreae</taxon>
        <taxon>Rhododendron</taxon>
    </lineage>
</organism>
<evidence type="ECO:0000313" key="2">
    <source>
        <dbReference type="EMBL" id="KAG5524840.1"/>
    </source>
</evidence>
<dbReference type="AlphaFoldDB" id="A0AAV6IAN5"/>
<gene>
    <name evidence="2" type="ORF">RHGRI_031493</name>
</gene>
<keyword evidence="1" id="KW-0812">Transmembrane</keyword>
<proteinExistence type="predicted"/>
<evidence type="ECO:0000313" key="3">
    <source>
        <dbReference type="Proteomes" id="UP000823749"/>
    </source>
</evidence>
<accession>A0AAV6IAN5</accession>
<keyword evidence="1" id="KW-1133">Transmembrane helix</keyword>
<evidence type="ECO:0000256" key="1">
    <source>
        <dbReference type="SAM" id="Phobius"/>
    </source>
</evidence>
<protein>
    <recommendedName>
        <fullName evidence="4">Secreted protein</fullName>
    </recommendedName>
</protein>
<reference evidence="2" key="1">
    <citation type="submission" date="2020-08" db="EMBL/GenBank/DDBJ databases">
        <title>Plant Genome Project.</title>
        <authorList>
            <person name="Zhang R.-G."/>
        </authorList>
    </citation>
    <scope>NUCLEOTIDE SEQUENCE</scope>
    <source>
        <strain evidence="2">WSP0</strain>
        <tissue evidence="2">Leaf</tissue>
    </source>
</reference>
<comment type="caution">
    <text evidence="2">The sequence shown here is derived from an EMBL/GenBank/DDBJ whole genome shotgun (WGS) entry which is preliminary data.</text>
</comment>
<sequence length="85" mass="9412">MNTSAASEFWGGEVRVILQLTLLVELLTFHLVHLLIADPSHPYPHCRIGKGSLMEHLLVQKPKDLWLASEAVHNNVAPLPLSSLP</sequence>
<dbReference type="Proteomes" id="UP000823749">
    <property type="component" value="Chromosome 11"/>
</dbReference>
<keyword evidence="1" id="KW-0472">Membrane</keyword>
<feature type="transmembrane region" description="Helical" evidence="1">
    <location>
        <begin position="16"/>
        <end position="37"/>
    </location>
</feature>
<keyword evidence="3" id="KW-1185">Reference proteome</keyword>